<dbReference type="InterPro" id="IPR058548">
    <property type="entry name" value="MlaB-like_STAS"/>
</dbReference>
<evidence type="ECO:0000313" key="6">
    <source>
        <dbReference type="Proteomes" id="UP000501443"/>
    </source>
</evidence>
<evidence type="ECO:0000313" key="2">
    <source>
        <dbReference type="EMBL" id="MDC5739595.1"/>
    </source>
</evidence>
<dbReference type="PANTHER" id="PTHR35849">
    <property type="entry name" value="BLR2341 PROTEIN"/>
    <property type="match status" value="1"/>
</dbReference>
<keyword evidence="7" id="KW-1185">Reference proteome</keyword>
<evidence type="ECO:0000313" key="3">
    <source>
        <dbReference type="EMBL" id="OAM97559.1"/>
    </source>
</evidence>
<dbReference type="InterPro" id="IPR002645">
    <property type="entry name" value="STAS_dom"/>
</dbReference>
<evidence type="ECO:0000313" key="5">
    <source>
        <dbReference type="Proteomes" id="UP000094761"/>
    </source>
</evidence>
<evidence type="ECO:0000313" key="7">
    <source>
        <dbReference type="Proteomes" id="UP001150001"/>
    </source>
</evidence>
<dbReference type="Proteomes" id="UP000501443">
    <property type="component" value="Chromosome 2"/>
</dbReference>
<dbReference type="EMBL" id="JAPFIT010000010">
    <property type="protein sequence ID" value="MDC5739595.1"/>
    <property type="molecule type" value="Genomic_DNA"/>
</dbReference>
<dbReference type="AlphaFoldDB" id="A0A178J7H5"/>
<feature type="domain" description="STAS" evidence="1">
    <location>
        <begin position="1"/>
        <end position="94"/>
    </location>
</feature>
<gene>
    <name evidence="3" type="ORF">AZ468_18620</name>
    <name evidence="4" type="ORF">HOO69_16990</name>
    <name evidence="2" type="ORF">OPW20_05925</name>
</gene>
<dbReference type="Proteomes" id="UP000094761">
    <property type="component" value="Unassembled WGS sequence"/>
</dbReference>
<name>A0A178J7H5_9VIBR</name>
<dbReference type="EMBL" id="CP053543">
    <property type="protein sequence ID" value="QJY38278.1"/>
    <property type="molecule type" value="Genomic_DNA"/>
</dbReference>
<proteinExistence type="predicted"/>
<sequence>MECLLPESLDISTVLDSATQYKTWLAQDNQLNVDASHVSRVDAAGIQALASLFLSAKSNQIDIQLVQPTPSLIEGISTLGLDDQFDMNTEVGEL</sequence>
<accession>A0A178J7H5</accession>
<dbReference type="InterPro" id="IPR036513">
    <property type="entry name" value="STAS_dom_sf"/>
</dbReference>
<dbReference type="PANTHER" id="PTHR35849:SF2">
    <property type="entry name" value="BLR2341 PROTEIN"/>
    <property type="match status" value="1"/>
</dbReference>
<dbReference type="PROSITE" id="PS50801">
    <property type="entry name" value="STAS"/>
    <property type="match status" value="1"/>
</dbReference>
<dbReference type="GeneID" id="78077736"/>
<dbReference type="RefSeq" id="WP_069668749.1">
    <property type="nucleotide sequence ID" value="NZ_CP053543.1"/>
</dbReference>
<dbReference type="Pfam" id="PF13466">
    <property type="entry name" value="STAS_2"/>
    <property type="match status" value="1"/>
</dbReference>
<dbReference type="OrthoDB" id="5876963at2"/>
<reference evidence="4 6" key="2">
    <citation type="submission" date="2020-05" db="EMBL/GenBank/DDBJ databases">
        <title>First description outside Europe of the emergent pathogen for shellfish aquaculture Vibrio europaeus.</title>
        <authorList>
            <person name="Dubert J."/>
            <person name="Rojas R."/>
        </authorList>
    </citation>
    <scope>NUCLEOTIDE SEQUENCE [LARGE SCALE GENOMIC DNA]</scope>
    <source>
        <strain evidence="4 6">NPI-1</strain>
    </source>
</reference>
<protein>
    <submittedName>
        <fullName evidence="3">Anti-anti-sigma factor</fullName>
    </submittedName>
    <submittedName>
        <fullName evidence="2">STAS domain-containing protein</fullName>
    </submittedName>
</protein>
<dbReference type="Gene3D" id="3.30.750.24">
    <property type="entry name" value="STAS domain"/>
    <property type="match status" value="1"/>
</dbReference>
<reference evidence="3 5" key="1">
    <citation type="submission" date="2016-03" db="EMBL/GenBank/DDBJ databases">
        <title>Draft genome sequence of the Vibrio tubiashii subs. europaeus.</title>
        <authorList>
            <person name="Spinard E."/>
            <person name="Dubert J."/>
            <person name="Nelson D.R."/>
            <person name="Barja J.L."/>
        </authorList>
    </citation>
    <scope>NUCLEOTIDE SEQUENCE [LARGE SCALE GENOMIC DNA]</scope>
    <source>
        <strain evidence="5">PP-638</strain>
        <strain evidence="3">PP2-638</strain>
    </source>
</reference>
<dbReference type="SUPFAM" id="SSF52091">
    <property type="entry name" value="SpoIIaa-like"/>
    <property type="match status" value="1"/>
</dbReference>
<dbReference type="Proteomes" id="UP001150001">
    <property type="component" value="Unassembled WGS sequence"/>
</dbReference>
<organism evidence="3 5">
    <name type="scientific">Vibrio europaeus</name>
    <dbReference type="NCBI Taxonomy" id="300876"/>
    <lineage>
        <taxon>Bacteria</taxon>
        <taxon>Pseudomonadati</taxon>
        <taxon>Pseudomonadota</taxon>
        <taxon>Gammaproteobacteria</taxon>
        <taxon>Vibrionales</taxon>
        <taxon>Vibrionaceae</taxon>
        <taxon>Vibrio</taxon>
        <taxon>Vibrio oreintalis group</taxon>
    </lineage>
</organism>
<evidence type="ECO:0000313" key="4">
    <source>
        <dbReference type="EMBL" id="QJY38278.1"/>
    </source>
</evidence>
<dbReference type="EMBL" id="LUAX01000007">
    <property type="protein sequence ID" value="OAM97559.1"/>
    <property type="molecule type" value="Genomic_DNA"/>
</dbReference>
<dbReference type="InterPro" id="IPR052746">
    <property type="entry name" value="MlaB_ABC_Transporter"/>
</dbReference>
<reference evidence="2" key="3">
    <citation type="submission" date="2022-11" db="EMBL/GenBank/DDBJ databases">
        <title>Role of the vibriolysin VemA secreted by the emergent pathogen Vibrio europaeus in the colonization of Manila clam mucus.</title>
        <authorList>
            <person name="Martinez C."/>
            <person name="Rodriguez S."/>
            <person name="Vences A."/>
            <person name="Barja J.L."/>
            <person name="Toranzo A.E."/>
            <person name="Dubert J."/>
        </authorList>
    </citation>
    <scope>NUCLEOTIDE SEQUENCE</scope>
    <source>
        <strain evidence="2">3454</strain>
    </source>
</reference>
<evidence type="ECO:0000259" key="1">
    <source>
        <dbReference type="PROSITE" id="PS50801"/>
    </source>
</evidence>